<feature type="domain" description="Endonuclease/exonuclease/phosphatase" evidence="2">
    <location>
        <begin position="41"/>
        <end position="310"/>
    </location>
</feature>
<evidence type="ECO:0000259" key="2">
    <source>
        <dbReference type="Pfam" id="PF03372"/>
    </source>
</evidence>
<gene>
    <name evidence="3" type="ORF">POL72_37545</name>
</gene>
<dbReference type="EMBL" id="JAQNDK010000004">
    <property type="protein sequence ID" value="MDC0683495.1"/>
    <property type="molecule type" value="Genomic_DNA"/>
</dbReference>
<dbReference type="InterPro" id="IPR036691">
    <property type="entry name" value="Endo/exonu/phosph_ase_sf"/>
</dbReference>
<comment type="caution">
    <text evidence="3">The sequence shown here is derived from an EMBL/GenBank/DDBJ whole genome shotgun (WGS) entry which is preliminary data.</text>
</comment>
<dbReference type="Proteomes" id="UP001217485">
    <property type="component" value="Unassembled WGS sequence"/>
</dbReference>
<organism evidence="3 4">
    <name type="scientific">Sorangium atrum</name>
    <dbReference type="NCBI Taxonomy" id="2995308"/>
    <lineage>
        <taxon>Bacteria</taxon>
        <taxon>Pseudomonadati</taxon>
        <taxon>Myxococcota</taxon>
        <taxon>Polyangia</taxon>
        <taxon>Polyangiales</taxon>
        <taxon>Polyangiaceae</taxon>
        <taxon>Sorangium</taxon>
    </lineage>
</organism>
<feature type="region of interest" description="Disordered" evidence="1">
    <location>
        <begin position="328"/>
        <end position="353"/>
    </location>
</feature>
<dbReference type="SUPFAM" id="SSF56219">
    <property type="entry name" value="DNase I-like"/>
    <property type="match status" value="1"/>
</dbReference>
<accession>A0ABT5CAU5</accession>
<name>A0ABT5CAU5_9BACT</name>
<sequence length="353" mass="39773">MAKSFAIATFNTLNLLHPGVFFAGRPNDKPYSTEVYDDKVEWIARVLKEGNVSLAGLQELFSATALNKVTTLAGFDHAYAPDIKDGKNITSDANDRKEAAGPFVGLISKYPIIAARTVVEFPDEVKGIEIQGGEAATDLKRLPVTRFQRPVIQADVQLRDDVTATVFVAHLKSKRPLLLEREIADEKNPIVTAAGSARSLIVRAAESIALRKLIVDATQNNQKPVILFGDLNDDLSAVTTQIIAGEEPFRFARLEEKKVEWDRLLYSVHDLEEQESYRDVSYTHIFNGRYELLDHIFVSQEFFHRNPDRIATVRNTRIFNDHLQDERRAVNPGRGPSRRSDHGIPVTEIEWQR</sequence>
<dbReference type="Gene3D" id="3.60.10.10">
    <property type="entry name" value="Endonuclease/exonuclease/phosphatase"/>
    <property type="match status" value="1"/>
</dbReference>
<protein>
    <submittedName>
        <fullName evidence="3">Endonuclease/exonuclease/phosphatase family protein</fullName>
    </submittedName>
</protein>
<keyword evidence="3" id="KW-0540">Nuclease</keyword>
<dbReference type="Pfam" id="PF03372">
    <property type="entry name" value="Exo_endo_phos"/>
    <property type="match status" value="1"/>
</dbReference>
<keyword evidence="4" id="KW-1185">Reference proteome</keyword>
<evidence type="ECO:0000313" key="3">
    <source>
        <dbReference type="EMBL" id="MDC0683495.1"/>
    </source>
</evidence>
<keyword evidence="3" id="KW-0378">Hydrolase</keyword>
<dbReference type="GO" id="GO:0004519">
    <property type="term" value="F:endonuclease activity"/>
    <property type="evidence" value="ECO:0007669"/>
    <property type="project" value="UniProtKB-KW"/>
</dbReference>
<proteinExistence type="predicted"/>
<dbReference type="InterPro" id="IPR005135">
    <property type="entry name" value="Endo/exonuclease/phosphatase"/>
</dbReference>
<reference evidence="3 4" key="1">
    <citation type="submission" date="2023-01" db="EMBL/GenBank/DDBJ databases">
        <title>Minimal conservation of predation-associated metabolite biosynthetic gene clusters underscores biosynthetic potential of Myxococcota including descriptions for ten novel species: Archangium lansinium sp. nov., Myxococcus landrumus sp. nov., Nannocystis bai.</title>
        <authorList>
            <person name="Ahearne A."/>
            <person name="Stevens C."/>
            <person name="Dowd S."/>
        </authorList>
    </citation>
    <scope>NUCLEOTIDE SEQUENCE [LARGE SCALE GENOMIC DNA]</scope>
    <source>
        <strain evidence="3 4">WIWO2</strain>
    </source>
</reference>
<dbReference type="RefSeq" id="WP_272101633.1">
    <property type="nucleotide sequence ID" value="NZ_JAQNDK010000004.1"/>
</dbReference>
<evidence type="ECO:0000313" key="4">
    <source>
        <dbReference type="Proteomes" id="UP001217485"/>
    </source>
</evidence>
<evidence type="ECO:0000256" key="1">
    <source>
        <dbReference type="SAM" id="MobiDB-lite"/>
    </source>
</evidence>
<keyword evidence="3" id="KW-0255">Endonuclease</keyword>